<dbReference type="EMBL" id="VSRR010002170">
    <property type="protein sequence ID" value="MPC29983.1"/>
    <property type="molecule type" value="Genomic_DNA"/>
</dbReference>
<dbReference type="Proteomes" id="UP000324222">
    <property type="component" value="Unassembled WGS sequence"/>
</dbReference>
<dbReference type="AlphaFoldDB" id="A0A5B7EAL8"/>
<reference evidence="1 2" key="1">
    <citation type="submission" date="2019-05" db="EMBL/GenBank/DDBJ databases">
        <title>Another draft genome of Portunus trituberculatus and its Hox gene families provides insights of decapod evolution.</title>
        <authorList>
            <person name="Jeong J.-H."/>
            <person name="Song I."/>
            <person name="Kim S."/>
            <person name="Choi T."/>
            <person name="Kim D."/>
            <person name="Ryu S."/>
            <person name="Kim W."/>
        </authorList>
    </citation>
    <scope>NUCLEOTIDE SEQUENCE [LARGE SCALE GENOMIC DNA]</scope>
    <source>
        <tissue evidence="1">Muscle</tissue>
    </source>
</reference>
<organism evidence="1 2">
    <name type="scientific">Portunus trituberculatus</name>
    <name type="common">Swimming crab</name>
    <name type="synonym">Neptunus trituberculatus</name>
    <dbReference type="NCBI Taxonomy" id="210409"/>
    <lineage>
        <taxon>Eukaryota</taxon>
        <taxon>Metazoa</taxon>
        <taxon>Ecdysozoa</taxon>
        <taxon>Arthropoda</taxon>
        <taxon>Crustacea</taxon>
        <taxon>Multicrustacea</taxon>
        <taxon>Malacostraca</taxon>
        <taxon>Eumalacostraca</taxon>
        <taxon>Eucarida</taxon>
        <taxon>Decapoda</taxon>
        <taxon>Pleocyemata</taxon>
        <taxon>Brachyura</taxon>
        <taxon>Eubrachyura</taxon>
        <taxon>Portunoidea</taxon>
        <taxon>Portunidae</taxon>
        <taxon>Portuninae</taxon>
        <taxon>Portunus</taxon>
    </lineage>
</organism>
<protein>
    <submittedName>
        <fullName evidence="1">Uncharacterized protein</fullName>
    </submittedName>
</protein>
<accession>A0A5B7EAL8</accession>
<proteinExistence type="predicted"/>
<evidence type="ECO:0000313" key="1">
    <source>
        <dbReference type="EMBL" id="MPC29983.1"/>
    </source>
</evidence>
<keyword evidence="2" id="KW-1185">Reference proteome</keyword>
<comment type="caution">
    <text evidence="1">The sequence shown here is derived from an EMBL/GenBank/DDBJ whole genome shotgun (WGS) entry which is preliminary data.</text>
</comment>
<sequence length="121" mass="13231">MDDSPVTELWNKMLGCKKSTELFSKTLANNSTLDDSGFVPPCPPPSDYFMSSINRDDVFHAFSGLNPQKAYGPDGVLAIVLKTCASVLALCLAKLFQLCLLTTLHLSTSCQEVNRSRRDAT</sequence>
<gene>
    <name evidence="1" type="ORF">E2C01_023237</name>
</gene>
<evidence type="ECO:0000313" key="2">
    <source>
        <dbReference type="Proteomes" id="UP000324222"/>
    </source>
</evidence>
<name>A0A5B7EAL8_PORTR</name>